<dbReference type="PANTHER" id="PTHR48148">
    <property type="entry name" value="KERATINOCYTE PROLINE-RICH PROTEIN"/>
    <property type="match status" value="1"/>
</dbReference>
<keyword evidence="2" id="KW-0732">Signal</keyword>
<reference evidence="3" key="1">
    <citation type="submission" date="2023-03" db="EMBL/GenBank/DDBJ databases">
        <title>Massive genome expansion in bonnet fungi (Mycena s.s.) driven by repeated elements and novel gene families across ecological guilds.</title>
        <authorList>
            <consortium name="Lawrence Berkeley National Laboratory"/>
            <person name="Harder C.B."/>
            <person name="Miyauchi S."/>
            <person name="Viragh M."/>
            <person name="Kuo A."/>
            <person name="Thoen E."/>
            <person name="Andreopoulos B."/>
            <person name="Lu D."/>
            <person name="Skrede I."/>
            <person name="Drula E."/>
            <person name="Henrissat B."/>
            <person name="Morin E."/>
            <person name="Kohler A."/>
            <person name="Barry K."/>
            <person name="LaButti K."/>
            <person name="Morin E."/>
            <person name="Salamov A."/>
            <person name="Lipzen A."/>
            <person name="Mereny Z."/>
            <person name="Hegedus B."/>
            <person name="Baldrian P."/>
            <person name="Stursova M."/>
            <person name="Weitz H."/>
            <person name="Taylor A."/>
            <person name="Grigoriev I.V."/>
            <person name="Nagy L.G."/>
            <person name="Martin F."/>
            <person name="Kauserud H."/>
        </authorList>
    </citation>
    <scope>NUCLEOTIDE SEQUENCE</scope>
    <source>
        <strain evidence="3">CBHHK002</strain>
    </source>
</reference>
<proteinExistence type="predicted"/>
<evidence type="ECO:0008006" key="5">
    <source>
        <dbReference type="Google" id="ProtNLM"/>
    </source>
</evidence>
<keyword evidence="4" id="KW-1185">Reference proteome</keyword>
<dbReference type="AlphaFoldDB" id="A0AAD7ELJ7"/>
<feature type="compositionally biased region" description="Pro residues" evidence="1">
    <location>
        <begin position="388"/>
        <end position="400"/>
    </location>
</feature>
<feature type="signal peptide" evidence="2">
    <location>
        <begin position="1"/>
        <end position="19"/>
    </location>
</feature>
<organism evidence="3 4">
    <name type="scientific">Mycena albidolilacea</name>
    <dbReference type="NCBI Taxonomy" id="1033008"/>
    <lineage>
        <taxon>Eukaryota</taxon>
        <taxon>Fungi</taxon>
        <taxon>Dikarya</taxon>
        <taxon>Basidiomycota</taxon>
        <taxon>Agaricomycotina</taxon>
        <taxon>Agaricomycetes</taxon>
        <taxon>Agaricomycetidae</taxon>
        <taxon>Agaricales</taxon>
        <taxon>Marasmiineae</taxon>
        <taxon>Mycenaceae</taxon>
        <taxon>Mycena</taxon>
    </lineage>
</organism>
<comment type="caution">
    <text evidence="3">The sequence shown here is derived from an EMBL/GenBank/DDBJ whole genome shotgun (WGS) entry which is preliminary data.</text>
</comment>
<evidence type="ECO:0000313" key="4">
    <source>
        <dbReference type="Proteomes" id="UP001218218"/>
    </source>
</evidence>
<feature type="compositionally biased region" description="Acidic residues" evidence="1">
    <location>
        <begin position="599"/>
        <end position="609"/>
    </location>
</feature>
<feature type="compositionally biased region" description="Pro residues" evidence="1">
    <location>
        <begin position="360"/>
        <end position="380"/>
    </location>
</feature>
<sequence length="743" mass="81688">MSSPLRNFTFLWSLRLCFFLDLRTSPCRRLDWDSQNVDGTLLPLGYGGEGFRRPHRVFHERSDGALVMLAFGFDAMGGGVPGPEPAPQTDGFLHLWLATFAARAGFCIFLESVLPPARYCPAHRLPVSNFRSRIVDYPQIWSLDEIAHQHFLACAWLSFWCVEERGPANWPIRVFWLRRAEHLTMPPIFDELLGATMFTRTAFLHMERVLFWLSRMGFGVSWSERYNQLLVKLGWSPVATFGFSRPEEGPRHGPVPFEAPPGIACIRLIPTGEPDVRSGFQPSPGSSVHSVRGEAVRFATDGILEFLDALASSDGQCLYPEETASLGHILVGDELDLEINPSGLHPGDFISASLPLLPPPPLPTPSPSPPVVHSPSPPPITVLEAEEPPPVPTPSPPPAPSRGKRARAQTKRTRSPGLCKDGATQPEGRKPPTIQIPSARARSSAGQAPSQHLRSFPSEGFRSTGAVVRTLFPPCKHCGAYLLSLDKVSNTFEEGDDEVLGNFLVLLWEHLGNGSFSPLPPDPRWSDLLRTRLSTTYREFLSLRPEPRVTGSSTHCPPAASTSDSRTQTSDSDTPARKRRKTAHPRNTRRTPRSAVVEVTDEDNAPEAADDTRIYDFNGEDVQMSSPELSIAADPRNYDLGLEPTPAVVPMEQQASPSRRTLDDPPLRDARFLGFCPCSAAEIASASRASLVEEILQQATEDVEGEEQLESALLAMSEVFEQAGRLLGKRHRGDKGKGKGRAS</sequence>
<feature type="compositionally biased region" description="Basic residues" evidence="1">
    <location>
        <begin position="577"/>
        <end position="592"/>
    </location>
</feature>
<name>A0AAD7ELJ7_9AGAR</name>
<protein>
    <recommendedName>
        <fullName evidence="5">Aminotransferase-like plant mobile domain-containing protein</fullName>
    </recommendedName>
</protein>
<feature type="region of interest" description="Disordered" evidence="1">
    <location>
        <begin position="360"/>
        <end position="458"/>
    </location>
</feature>
<accession>A0AAD7ELJ7</accession>
<evidence type="ECO:0000313" key="3">
    <source>
        <dbReference type="EMBL" id="KAJ7333418.1"/>
    </source>
</evidence>
<evidence type="ECO:0000256" key="1">
    <source>
        <dbReference type="SAM" id="MobiDB-lite"/>
    </source>
</evidence>
<feature type="compositionally biased region" description="Polar residues" evidence="1">
    <location>
        <begin position="444"/>
        <end position="453"/>
    </location>
</feature>
<dbReference type="Proteomes" id="UP001218218">
    <property type="component" value="Unassembled WGS sequence"/>
</dbReference>
<feature type="compositionally biased region" description="Low complexity" evidence="1">
    <location>
        <begin position="561"/>
        <end position="573"/>
    </location>
</feature>
<feature type="chain" id="PRO_5042126619" description="Aminotransferase-like plant mobile domain-containing protein" evidence="2">
    <location>
        <begin position="20"/>
        <end position="743"/>
    </location>
</feature>
<dbReference type="EMBL" id="JARIHO010000034">
    <property type="protein sequence ID" value="KAJ7333418.1"/>
    <property type="molecule type" value="Genomic_DNA"/>
</dbReference>
<dbReference type="PANTHER" id="PTHR48148:SF2">
    <property type="entry name" value="PA14 DOMAIN-CONTAINING PROTEIN"/>
    <property type="match status" value="1"/>
</dbReference>
<gene>
    <name evidence="3" type="ORF">DFH08DRAFT_966244</name>
</gene>
<feature type="region of interest" description="Disordered" evidence="1">
    <location>
        <begin position="544"/>
        <end position="613"/>
    </location>
</feature>
<evidence type="ECO:0000256" key="2">
    <source>
        <dbReference type="SAM" id="SignalP"/>
    </source>
</evidence>
<feature type="compositionally biased region" description="Basic residues" evidence="1">
    <location>
        <begin position="402"/>
        <end position="414"/>
    </location>
</feature>